<dbReference type="AlphaFoldDB" id="A0A914DD03"/>
<proteinExistence type="predicted"/>
<accession>A0A914DD03</accession>
<name>A0A914DD03_9BILA</name>
<keyword evidence="1" id="KW-1185">Reference proteome</keyword>
<reference evidence="2" key="1">
    <citation type="submission" date="2022-11" db="UniProtKB">
        <authorList>
            <consortium name="WormBaseParasite"/>
        </authorList>
    </citation>
    <scope>IDENTIFICATION</scope>
</reference>
<organism evidence="1 2">
    <name type="scientific">Acrobeloides nanus</name>
    <dbReference type="NCBI Taxonomy" id="290746"/>
    <lineage>
        <taxon>Eukaryota</taxon>
        <taxon>Metazoa</taxon>
        <taxon>Ecdysozoa</taxon>
        <taxon>Nematoda</taxon>
        <taxon>Chromadorea</taxon>
        <taxon>Rhabditida</taxon>
        <taxon>Tylenchina</taxon>
        <taxon>Cephalobomorpha</taxon>
        <taxon>Cephaloboidea</taxon>
        <taxon>Cephalobidae</taxon>
        <taxon>Acrobeloides</taxon>
    </lineage>
</organism>
<dbReference type="Proteomes" id="UP000887540">
    <property type="component" value="Unplaced"/>
</dbReference>
<evidence type="ECO:0000313" key="1">
    <source>
        <dbReference type="Proteomes" id="UP000887540"/>
    </source>
</evidence>
<evidence type="ECO:0000313" key="2">
    <source>
        <dbReference type="WBParaSite" id="ACRNAN_scaffold23609.g16730.t1"/>
    </source>
</evidence>
<sequence>MKDIEPVLVTFPEAKYSEKLICSLLKLLGCVIPGEVDLSQEAILSAFGILPNFARNYNGLYEFFDRFLQMLSQMESATREFRGKFAVARLQT</sequence>
<protein>
    <submittedName>
        <fullName evidence="2">Uncharacterized protein</fullName>
    </submittedName>
</protein>
<dbReference type="WBParaSite" id="ACRNAN_scaffold23609.g16730.t1">
    <property type="protein sequence ID" value="ACRNAN_scaffold23609.g16730.t1"/>
    <property type="gene ID" value="ACRNAN_scaffold23609.g16730"/>
</dbReference>